<dbReference type="Proteomes" id="UP000283523">
    <property type="component" value="Unassembled WGS sequence"/>
</dbReference>
<dbReference type="PANTHER" id="PTHR37318:SF1">
    <property type="entry name" value="BSL7504 PROTEIN"/>
    <property type="match status" value="1"/>
</dbReference>
<evidence type="ECO:0000259" key="1">
    <source>
        <dbReference type="SMART" id="SM00418"/>
    </source>
</evidence>
<dbReference type="InterPro" id="IPR001845">
    <property type="entry name" value="HTH_ArsR_DNA-bd_dom"/>
</dbReference>
<name>A0A418LX85_9BACT</name>
<proteinExistence type="predicted"/>
<organism evidence="2 3">
    <name type="scientific">Fibrisoma montanum</name>
    <dbReference type="NCBI Taxonomy" id="2305895"/>
    <lineage>
        <taxon>Bacteria</taxon>
        <taxon>Pseudomonadati</taxon>
        <taxon>Bacteroidota</taxon>
        <taxon>Cytophagia</taxon>
        <taxon>Cytophagales</taxon>
        <taxon>Spirosomataceae</taxon>
        <taxon>Fibrisoma</taxon>
    </lineage>
</organism>
<dbReference type="GO" id="GO:0003700">
    <property type="term" value="F:DNA-binding transcription factor activity"/>
    <property type="evidence" value="ECO:0007669"/>
    <property type="project" value="InterPro"/>
</dbReference>
<dbReference type="SUPFAM" id="SSF46785">
    <property type="entry name" value="Winged helix' DNA-binding domain"/>
    <property type="match status" value="1"/>
</dbReference>
<dbReference type="EMBL" id="QXED01000015">
    <property type="protein sequence ID" value="RIV17855.1"/>
    <property type="molecule type" value="Genomic_DNA"/>
</dbReference>
<dbReference type="Pfam" id="PF13601">
    <property type="entry name" value="HTH_34"/>
    <property type="match status" value="1"/>
</dbReference>
<dbReference type="InterPro" id="IPR027395">
    <property type="entry name" value="WH_DNA-bd_dom"/>
</dbReference>
<dbReference type="InterPro" id="IPR036390">
    <property type="entry name" value="WH_DNA-bd_sf"/>
</dbReference>
<evidence type="ECO:0000313" key="3">
    <source>
        <dbReference type="Proteomes" id="UP000283523"/>
    </source>
</evidence>
<dbReference type="InterPro" id="IPR036388">
    <property type="entry name" value="WH-like_DNA-bd_sf"/>
</dbReference>
<dbReference type="Gene3D" id="1.10.10.10">
    <property type="entry name" value="Winged helix-like DNA-binding domain superfamily/Winged helix DNA-binding domain"/>
    <property type="match status" value="1"/>
</dbReference>
<evidence type="ECO:0000313" key="2">
    <source>
        <dbReference type="EMBL" id="RIV17855.1"/>
    </source>
</evidence>
<dbReference type="OrthoDB" id="9800369at2"/>
<comment type="caution">
    <text evidence="2">The sequence shown here is derived from an EMBL/GenBank/DDBJ whole genome shotgun (WGS) entry which is preliminary data.</text>
</comment>
<feature type="domain" description="HTH arsR-type" evidence="1">
    <location>
        <begin position="8"/>
        <end position="90"/>
    </location>
</feature>
<dbReference type="InterPro" id="IPR011991">
    <property type="entry name" value="ArsR-like_HTH"/>
</dbReference>
<accession>A0A418LX85</accession>
<gene>
    <name evidence="2" type="ORF">DYU11_30745</name>
</gene>
<dbReference type="SMART" id="SM00418">
    <property type="entry name" value="HTH_ARSR"/>
    <property type="match status" value="1"/>
</dbReference>
<dbReference type="PANTHER" id="PTHR37318">
    <property type="entry name" value="BSL7504 PROTEIN"/>
    <property type="match status" value="1"/>
</dbReference>
<protein>
    <submittedName>
        <fullName evidence="2">Transcriptional regulator</fullName>
    </submittedName>
</protein>
<dbReference type="RefSeq" id="WP_119671587.1">
    <property type="nucleotide sequence ID" value="NZ_QXED01000015.1"/>
</dbReference>
<keyword evidence="3" id="KW-1185">Reference proteome</keyword>
<sequence length="99" mass="10973">MIKNLLAQFNKAFESKARLSIMSVLVVNESLSFNALKELLSLTDGNLATHLRALEEAGYVAVQKQFVGRKPNTTYSATDAGRQAFSDHLNALEEFIKNL</sequence>
<reference evidence="2 3" key="1">
    <citation type="submission" date="2018-08" db="EMBL/GenBank/DDBJ databases">
        <title>Fibrisoma montanum sp. nov., isolated from Danxia mountain soil.</title>
        <authorList>
            <person name="Huang Y."/>
        </authorList>
    </citation>
    <scope>NUCLEOTIDE SEQUENCE [LARGE SCALE GENOMIC DNA]</scope>
    <source>
        <strain evidence="2 3">HYT19</strain>
    </source>
</reference>
<dbReference type="CDD" id="cd00090">
    <property type="entry name" value="HTH_ARSR"/>
    <property type="match status" value="1"/>
</dbReference>
<dbReference type="AlphaFoldDB" id="A0A418LX85"/>